<name>A0ABV9TZS3_9ACTN</name>
<sequence length="285" mass="32381">MTDIVDFGEFAGRWHRAASRWDALREFHDAWGYTVRPDAERWDRWSESGHKAYVRALMHGPEADEFEGVDLTLPIPAALDEWWELPFNSFAFDARIYETNPEYPPTVRPDPSGYGVANAVPEDSDLIPPGADRRVCVFMAENQYCNEWGYPAAEAHEPDPRVLVSLDEDEWALQARSISEFFLQLAVQRLPHELGRSVHFYDHDVDDMEALLTRVRAELPAFGFEPWYELQQDAIVHGGPDVLVYDMHGDMEGVTVVGRTARAVVDFAGRFGLDLDGVDLTEPGR</sequence>
<dbReference type="RefSeq" id="WP_378256229.1">
    <property type="nucleotide sequence ID" value="NZ_JBHSIT010000004.1"/>
</dbReference>
<gene>
    <name evidence="1" type="ORF">ACFPCY_17160</name>
</gene>
<protein>
    <submittedName>
        <fullName evidence="1">Uncharacterized protein</fullName>
    </submittedName>
</protein>
<reference evidence="2" key="1">
    <citation type="journal article" date="2019" name="Int. J. Syst. Evol. Microbiol.">
        <title>The Global Catalogue of Microorganisms (GCM) 10K type strain sequencing project: providing services to taxonomists for standard genome sequencing and annotation.</title>
        <authorList>
            <consortium name="The Broad Institute Genomics Platform"/>
            <consortium name="The Broad Institute Genome Sequencing Center for Infectious Disease"/>
            <person name="Wu L."/>
            <person name="Ma J."/>
        </authorList>
    </citation>
    <scope>NUCLEOTIDE SEQUENCE [LARGE SCALE GENOMIC DNA]</scope>
    <source>
        <strain evidence="2">KLKA75</strain>
    </source>
</reference>
<organism evidence="1 2">
    <name type="scientific">Actinomadura gamaensis</name>
    <dbReference type="NCBI Taxonomy" id="1763541"/>
    <lineage>
        <taxon>Bacteria</taxon>
        <taxon>Bacillati</taxon>
        <taxon>Actinomycetota</taxon>
        <taxon>Actinomycetes</taxon>
        <taxon>Streptosporangiales</taxon>
        <taxon>Thermomonosporaceae</taxon>
        <taxon>Actinomadura</taxon>
    </lineage>
</organism>
<proteinExistence type="predicted"/>
<accession>A0ABV9TZS3</accession>
<dbReference type="Proteomes" id="UP001595872">
    <property type="component" value="Unassembled WGS sequence"/>
</dbReference>
<evidence type="ECO:0000313" key="1">
    <source>
        <dbReference type="EMBL" id="MFC4909056.1"/>
    </source>
</evidence>
<keyword evidence="2" id="KW-1185">Reference proteome</keyword>
<comment type="caution">
    <text evidence="1">The sequence shown here is derived from an EMBL/GenBank/DDBJ whole genome shotgun (WGS) entry which is preliminary data.</text>
</comment>
<evidence type="ECO:0000313" key="2">
    <source>
        <dbReference type="Proteomes" id="UP001595872"/>
    </source>
</evidence>
<dbReference type="EMBL" id="JBHSIT010000004">
    <property type="protein sequence ID" value="MFC4909056.1"/>
    <property type="molecule type" value="Genomic_DNA"/>
</dbReference>